<organism evidence="1">
    <name type="scientific">bioreactor metagenome</name>
    <dbReference type="NCBI Taxonomy" id="1076179"/>
    <lineage>
        <taxon>unclassified sequences</taxon>
        <taxon>metagenomes</taxon>
        <taxon>ecological metagenomes</taxon>
    </lineage>
</organism>
<proteinExistence type="predicted"/>
<dbReference type="Pfam" id="PF12741">
    <property type="entry name" value="SusD-like"/>
    <property type="match status" value="1"/>
</dbReference>
<gene>
    <name evidence="1" type="ORF">SDC9_196454</name>
</gene>
<sequence>MGRNTYSGKVSNITVAWKANAGFEENLERIITQKWIAMFPLGLEAWAEHRRTGYPSFMPVVVNNSGGVVHTDQGPRRLAYPGEEITTNEENVRYAIDNYLKGPDNMATRVWWDAKK</sequence>
<dbReference type="EMBL" id="VSSQ01111533">
    <property type="protein sequence ID" value="MPN48842.1"/>
    <property type="molecule type" value="Genomic_DNA"/>
</dbReference>
<comment type="caution">
    <text evidence="1">The sequence shown here is derived from an EMBL/GenBank/DDBJ whole genome shotgun (WGS) entry which is preliminary data.</text>
</comment>
<evidence type="ECO:0000313" key="1">
    <source>
        <dbReference type="EMBL" id="MPN48842.1"/>
    </source>
</evidence>
<dbReference type="InterPro" id="IPR024302">
    <property type="entry name" value="SusD-like"/>
</dbReference>
<dbReference type="AlphaFoldDB" id="A0A645IDD8"/>
<accession>A0A645IDD8</accession>
<protein>
    <recommendedName>
        <fullName evidence="2">SusD/RagB family nutrient-binding outer membrane lipoprotein</fullName>
    </recommendedName>
</protein>
<dbReference type="Gene3D" id="1.25.40.390">
    <property type="match status" value="1"/>
</dbReference>
<reference evidence="1" key="1">
    <citation type="submission" date="2019-08" db="EMBL/GenBank/DDBJ databases">
        <authorList>
            <person name="Kucharzyk K."/>
            <person name="Murdoch R.W."/>
            <person name="Higgins S."/>
            <person name="Loffler F."/>
        </authorList>
    </citation>
    <scope>NUCLEOTIDE SEQUENCE</scope>
</reference>
<name>A0A645IDD8_9ZZZZ</name>
<dbReference type="SUPFAM" id="SSF48452">
    <property type="entry name" value="TPR-like"/>
    <property type="match status" value="1"/>
</dbReference>
<dbReference type="InterPro" id="IPR011990">
    <property type="entry name" value="TPR-like_helical_dom_sf"/>
</dbReference>
<evidence type="ECO:0008006" key="2">
    <source>
        <dbReference type="Google" id="ProtNLM"/>
    </source>
</evidence>